<dbReference type="InParanoid" id="F4SBE7"/>
<feature type="compositionally biased region" description="Low complexity" evidence="1">
    <location>
        <begin position="457"/>
        <end position="467"/>
    </location>
</feature>
<feature type="compositionally biased region" description="Polar residues" evidence="1">
    <location>
        <begin position="472"/>
        <end position="481"/>
    </location>
</feature>
<name>F4SBE7_MELLP</name>
<evidence type="ECO:0000313" key="2">
    <source>
        <dbReference type="EMBL" id="EGF98030.1"/>
    </source>
</evidence>
<dbReference type="VEuPathDB" id="FungiDB:MELLADRAFT_113905"/>
<evidence type="ECO:0000256" key="1">
    <source>
        <dbReference type="SAM" id="MobiDB-lite"/>
    </source>
</evidence>
<dbReference type="RefSeq" id="XP_007418721.1">
    <property type="nucleotide sequence ID" value="XM_007418659.1"/>
</dbReference>
<reference evidence="3" key="1">
    <citation type="journal article" date="2011" name="Proc. Natl. Acad. Sci. U.S.A.">
        <title>Obligate biotrophy features unraveled by the genomic analysis of rust fungi.</title>
        <authorList>
            <person name="Duplessis S."/>
            <person name="Cuomo C.A."/>
            <person name="Lin Y.-C."/>
            <person name="Aerts A."/>
            <person name="Tisserant E."/>
            <person name="Veneault-Fourrey C."/>
            <person name="Joly D.L."/>
            <person name="Hacquard S."/>
            <person name="Amselem J."/>
            <person name="Cantarel B.L."/>
            <person name="Chiu R."/>
            <person name="Coutinho P.M."/>
            <person name="Feau N."/>
            <person name="Field M."/>
            <person name="Frey P."/>
            <person name="Gelhaye E."/>
            <person name="Goldberg J."/>
            <person name="Grabherr M.G."/>
            <person name="Kodira C.D."/>
            <person name="Kohler A."/>
            <person name="Kuees U."/>
            <person name="Lindquist E.A."/>
            <person name="Lucas S.M."/>
            <person name="Mago R."/>
            <person name="Mauceli E."/>
            <person name="Morin E."/>
            <person name="Murat C."/>
            <person name="Pangilinan J.L."/>
            <person name="Park R."/>
            <person name="Pearson M."/>
            <person name="Quesneville H."/>
            <person name="Rouhier N."/>
            <person name="Sakthikumar S."/>
            <person name="Salamov A.A."/>
            <person name="Schmutz J."/>
            <person name="Selles B."/>
            <person name="Shapiro H."/>
            <person name="Tanguay P."/>
            <person name="Tuskan G.A."/>
            <person name="Henrissat B."/>
            <person name="Van de Peer Y."/>
            <person name="Rouze P."/>
            <person name="Ellis J.G."/>
            <person name="Dodds P.N."/>
            <person name="Schein J.E."/>
            <person name="Zhong S."/>
            <person name="Hamelin R.C."/>
            <person name="Grigoriev I.V."/>
            <person name="Szabo L.J."/>
            <person name="Martin F."/>
        </authorList>
    </citation>
    <scope>NUCLEOTIDE SEQUENCE [LARGE SCALE GENOMIC DNA]</scope>
    <source>
        <strain evidence="3">98AG31 / pathotype 3-4-7</strain>
    </source>
</reference>
<feature type="region of interest" description="Disordered" evidence="1">
    <location>
        <begin position="615"/>
        <end position="650"/>
    </location>
</feature>
<dbReference type="KEGG" id="mlr:MELLADRAFT_113905"/>
<feature type="compositionally biased region" description="Basic and acidic residues" evidence="1">
    <location>
        <begin position="615"/>
        <end position="629"/>
    </location>
</feature>
<sequence>MATPNLKPLDPSKPLPPINISRKRQLTGVICESPNCTSKTPHSTTYYKPKNQPNRPLIGISVRYDNITCGGPNQCPFGGYCRTYIRAIYHEALIKHNQQFIRQQKRKRDQTDQDYVFAMELQNLLNQQADADDAFPHFNSQYPPSANDAPREQPRSPVTPTPYPNAARITGQPQVSRNQAGTSLITGGQCGGVDGSTASGHLNRRNNACNAKACFDCCVKLNPNTHLCVPHSAQAKAKNKAKPPKPAAVKSTVTTTIDLTLTPTPPQPPASNNVHFAIPATQGGGNTYRRQCDQAYAFRTLAIKHQADERRQNEEIEKANNTVTIVVWGASNNHGGTSIESEIWREYIPSWPRFQLDQSQDLTEMVQRELGVISNQRLKVWSDAEQHWIGLRLSILETYPEDCRRILIMFPSLQESQCKGLDQQLALVNIALHKPDIRLDTLGHSDPGCPPIIELLTESTAPEATTPPTSPIRNRSYSSSATPELPTEGPPSPPPLADRADNTPNVNPSEHAETIGTKTPKWPTNVSMQRMLKFLELTTGDYKISIPSAWNQLFGGEGMTYVPSTASLYRRWMDNCKRHELVAFVSAHPKSVVQDGLNQFDHVWKQIRKEVAAKKAEAAKAAESGDKAGESGPGKASAVKHKSKRPKLVT</sequence>
<protein>
    <submittedName>
        <fullName evidence="2">Uncharacterized protein</fullName>
    </submittedName>
</protein>
<accession>F4SBE7</accession>
<feature type="region of interest" description="Disordered" evidence="1">
    <location>
        <begin position="134"/>
        <end position="183"/>
    </location>
</feature>
<feature type="compositionally biased region" description="Polar residues" evidence="1">
    <location>
        <begin position="171"/>
        <end position="183"/>
    </location>
</feature>
<gene>
    <name evidence="2" type="ORF">MELLADRAFT_113905</name>
</gene>
<feature type="compositionally biased region" description="Basic residues" evidence="1">
    <location>
        <begin position="638"/>
        <end position="650"/>
    </location>
</feature>
<dbReference type="EMBL" id="GL883188">
    <property type="protein sequence ID" value="EGF98030.1"/>
    <property type="molecule type" value="Genomic_DNA"/>
</dbReference>
<dbReference type="HOGENOM" id="CLU_019614_1_0_1"/>
<dbReference type="GeneID" id="18925130"/>
<proteinExistence type="predicted"/>
<dbReference type="AlphaFoldDB" id="F4SBE7"/>
<evidence type="ECO:0000313" key="3">
    <source>
        <dbReference type="Proteomes" id="UP000001072"/>
    </source>
</evidence>
<organism evidence="3">
    <name type="scientific">Melampsora larici-populina (strain 98AG31 / pathotype 3-4-7)</name>
    <name type="common">Poplar leaf rust fungus</name>
    <dbReference type="NCBI Taxonomy" id="747676"/>
    <lineage>
        <taxon>Eukaryota</taxon>
        <taxon>Fungi</taxon>
        <taxon>Dikarya</taxon>
        <taxon>Basidiomycota</taxon>
        <taxon>Pucciniomycotina</taxon>
        <taxon>Pucciniomycetes</taxon>
        <taxon>Pucciniales</taxon>
        <taxon>Melampsoraceae</taxon>
        <taxon>Melampsora</taxon>
    </lineage>
</organism>
<keyword evidence="3" id="KW-1185">Reference proteome</keyword>
<feature type="region of interest" description="Disordered" evidence="1">
    <location>
        <begin position="450"/>
        <end position="523"/>
    </location>
</feature>
<dbReference type="Proteomes" id="UP000001072">
    <property type="component" value="Unassembled WGS sequence"/>
</dbReference>
<dbReference type="OrthoDB" id="10474508at2759"/>